<sequence length="126" mass="14040">MPRPSEKHSGTSKPKHAGEQCDKGAILAQKKSNNPKCPPTHHVLHHIWTTKRDTEKRAESKQSLDSDLSPAMQRWMREPMRDQPWHGVRTFSVSPPSKGKYVVKGETGSNSAVEGTVEPKDDGPHV</sequence>
<dbReference type="Proteomes" id="UP001276659">
    <property type="component" value="Unassembled WGS sequence"/>
</dbReference>
<feature type="region of interest" description="Disordered" evidence="1">
    <location>
        <begin position="1"/>
        <end position="41"/>
    </location>
</feature>
<protein>
    <submittedName>
        <fullName evidence="2">Uncharacterized protein</fullName>
    </submittedName>
</protein>
<organism evidence="2 3">
    <name type="scientific">Lepraria neglecta</name>
    <dbReference type="NCBI Taxonomy" id="209136"/>
    <lineage>
        <taxon>Eukaryota</taxon>
        <taxon>Fungi</taxon>
        <taxon>Dikarya</taxon>
        <taxon>Ascomycota</taxon>
        <taxon>Pezizomycotina</taxon>
        <taxon>Lecanoromycetes</taxon>
        <taxon>OSLEUM clade</taxon>
        <taxon>Lecanoromycetidae</taxon>
        <taxon>Lecanorales</taxon>
        <taxon>Lecanorineae</taxon>
        <taxon>Stereocaulaceae</taxon>
        <taxon>Lepraria</taxon>
    </lineage>
</organism>
<proteinExistence type="predicted"/>
<reference evidence="2" key="1">
    <citation type="submission" date="2022-11" db="EMBL/GenBank/DDBJ databases">
        <title>Chromosomal genome sequence assembly and mating type (MAT) locus characterization of the leprose asexual lichenized fungus Lepraria neglecta (Nyl.) Erichsen.</title>
        <authorList>
            <person name="Allen J.L."/>
            <person name="Pfeffer B."/>
        </authorList>
    </citation>
    <scope>NUCLEOTIDE SEQUENCE</scope>
    <source>
        <strain evidence="2">Allen 5258</strain>
    </source>
</reference>
<feature type="region of interest" description="Disordered" evidence="1">
    <location>
        <begin position="50"/>
        <end position="69"/>
    </location>
</feature>
<dbReference type="AlphaFoldDB" id="A0AAD9ZG50"/>
<dbReference type="EMBL" id="JASNWA010000003">
    <property type="protein sequence ID" value="KAK3178385.1"/>
    <property type="molecule type" value="Genomic_DNA"/>
</dbReference>
<accession>A0AAD9ZG50</accession>
<gene>
    <name evidence="2" type="ORF">OEA41_000520</name>
</gene>
<feature type="compositionally biased region" description="Basic and acidic residues" evidence="1">
    <location>
        <begin position="50"/>
        <end position="64"/>
    </location>
</feature>
<name>A0AAD9ZG50_9LECA</name>
<evidence type="ECO:0000256" key="1">
    <source>
        <dbReference type="SAM" id="MobiDB-lite"/>
    </source>
</evidence>
<comment type="caution">
    <text evidence="2">The sequence shown here is derived from an EMBL/GenBank/DDBJ whole genome shotgun (WGS) entry which is preliminary data.</text>
</comment>
<evidence type="ECO:0000313" key="3">
    <source>
        <dbReference type="Proteomes" id="UP001276659"/>
    </source>
</evidence>
<feature type="compositionally biased region" description="Basic and acidic residues" evidence="1">
    <location>
        <begin position="117"/>
        <end position="126"/>
    </location>
</feature>
<feature type="region of interest" description="Disordered" evidence="1">
    <location>
        <begin position="79"/>
        <end position="126"/>
    </location>
</feature>
<evidence type="ECO:0000313" key="2">
    <source>
        <dbReference type="EMBL" id="KAK3178385.1"/>
    </source>
</evidence>
<keyword evidence="3" id="KW-1185">Reference proteome</keyword>